<feature type="transmembrane region" description="Helical" evidence="1">
    <location>
        <begin position="30"/>
        <end position="52"/>
    </location>
</feature>
<organism evidence="2 3">
    <name type="scientific">Spirosoma agri</name>
    <dbReference type="NCBI Taxonomy" id="1987381"/>
    <lineage>
        <taxon>Bacteria</taxon>
        <taxon>Pseudomonadati</taxon>
        <taxon>Bacteroidota</taxon>
        <taxon>Cytophagia</taxon>
        <taxon>Cytophagales</taxon>
        <taxon>Cytophagaceae</taxon>
        <taxon>Spirosoma</taxon>
    </lineage>
</organism>
<dbReference type="Proteomes" id="UP000477386">
    <property type="component" value="Unassembled WGS sequence"/>
</dbReference>
<feature type="transmembrane region" description="Helical" evidence="1">
    <location>
        <begin position="205"/>
        <end position="221"/>
    </location>
</feature>
<keyword evidence="3" id="KW-1185">Reference proteome</keyword>
<protein>
    <recommendedName>
        <fullName evidence="4">Oligosaccharide repeat unit polymerase</fullName>
    </recommendedName>
</protein>
<evidence type="ECO:0000313" key="3">
    <source>
        <dbReference type="Proteomes" id="UP000477386"/>
    </source>
</evidence>
<dbReference type="AlphaFoldDB" id="A0A6M0INV1"/>
<feature type="transmembrane region" description="Helical" evidence="1">
    <location>
        <begin position="253"/>
        <end position="271"/>
    </location>
</feature>
<comment type="caution">
    <text evidence="2">The sequence shown here is derived from an EMBL/GenBank/DDBJ whole genome shotgun (WGS) entry which is preliminary data.</text>
</comment>
<gene>
    <name evidence="2" type="ORF">GK091_23715</name>
</gene>
<reference evidence="2 3" key="1">
    <citation type="submission" date="2020-02" db="EMBL/GenBank/DDBJ databases">
        <title>Draft genome sequence of two Spirosoma agri KCTC 52727 and Spirosoma terrae KCTC 52035.</title>
        <authorList>
            <person name="Rojas J."/>
            <person name="Ambika Manirajan B."/>
            <person name="Ratering S."/>
            <person name="Suarez C."/>
            <person name="Schnell S."/>
        </authorList>
    </citation>
    <scope>NUCLEOTIDE SEQUENCE [LARGE SCALE GENOMIC DNA]</scope>
    <source>
        <strain evidence="2 3">KCTC 52727</strain>
    </source>
</reference>
<dbReference type="EMBL" id="JAAGNZ010000002">
    <property type="protein sequence ID" value="NEU69908.1"/>
    <property type="molecule type" value="Genomic_DNA"/>
</dbReference>
<dbReference type="RefSeq" id="WP_164042686.1">
    <property type="nucleotide sequence ID" value="NZ_JAAGNZ010000002.1"/>
</dbReference>
<evidence type="ECO:0000313" key="2">
    <source>
        <dbReference type="EMBL" id="NEU69908.1"/>
    </source>
</evidence>
<proteinExistence type="predicted"/>
<feature type="transmembrane region" description="Helical" evidence="1">
    <location>
        <begin position="172"/>
        <end position="193"/>
    </location>
</feature>
<feature type="transmembrane region" description="Helical" evidence="1">
    <location>
        <begin position="59"/>
        <end position="81"/>
    </location>
</feature>
<evidence type="ECO:0000256" key="1">
    <source>
        <dbReference type="SAM" id="Phobius"/>
    </source>
</evidence>
<keyword evidence="1" id="KW-1133">Transmembrane helix</keyword>
<evidence type="ECO:0008006" key="4">
    <source>
        <dbReference type="Google" id="ProtNLM"/>
    </source>
</evidence>
<name>A0A6M0INV1_9BACT</name>
<feature type="transmembrane region" description="Helical" evidence="1">
    <location>
        <begin position="93"/>
        <end position="112"/>
    </location>
</feature>
<keyword evidence="1" id="KW-0472">Membrane</keyword>
<keyword evidence="1" id="KW-0812">Transmembrane</keyword>
<feature type="transmembrane region" description="Helical" evidence="1">
    <location>
        <begin position="133"/>
        <end position="152"/>
    </location>
</feature>
<sequence>MSRNILMLVCCTLAQLTPLAYKSIFGYNEYYIYPSMMSHTMLIIPIVVLFLLKNRYSKAFLIIWIAWLYVGELKILTYFAINPYYISMDEGCIVYTVFLIFLSLGMLLHDANTYIPVLSEEVRTVGRPFYNDLAWFEYIILAFPLIWILDFVRNVGFIPILSGGDVTDTMYGLTYGYIYNFGFFNCLSAVLLYDKFLKSTGRGGKLIWLVMLVMAMLIMSADSKRLYLLVSLLAIFVYDKLMAGELTIDRKTIIMLFSGVFLYVLLQNIRLGNATESPFQRDGFPLGAEFREYVRAVNEFKPGEIPGYDLAASTVGAFVNSFLLRLAGFDKSELVHKDSAYSFMKLFDEENTLGIRTGLTSELYFAYGFYGLIVITCFGWLISYLSYRLVWVTKKSTLVFLSTVYGLLVLTVFGQSSVTVGCLCVLLYLYGLLALVKQLSRRLTDTQPSMP</sequence>
<feature type="transmembrane region" description="Helical" evidence="1">
    <location>
        <begin position="364"/>
        <end position="385"/>
    </location>
</feature>
<feature type="transmembrane region" description="Helical" evidence="1">
    <location>
        <begin position="418"/>
        <end position="436"/>
    </location>
</feature>
<accession>A0A6M0INV1</accession>